<dbReference type="PANTHER" id="PTHR39200">
    <property type="entry name" value="HYPOTHETICAL EXPORTED PROTEIN"/>
    <property type="match status" value="1"/>
</dbReference>
<feature type="chain" id="PRO_5046185119" evidence="1">
    <location>
        <begin position="32"/>
        <end position="247"/>
    </location>
</feature>
<evidence type="ECO:0000259" key="2">
    <source>
        <dbReference type="Pfam" id="PF10988"/>
    </source>
</evidence>
<reference evidence="4" key="1">
    <citation type="journal article" date="2019" name="Int. J. Syst. Evol. Microbiol.">
        <title>The Global Catalogue of Microorganisms (GCM) 10K type strain sequencing project: providing services to taxonomists for standard genome sequencing and annotation.</title>
        <authorList>
            <consortium name="The Broad Institute Genomics Platform"/>
            <consortium name="The Broad Institute Genome Sequencing Center for Infectious Disease"/>
            <person name="Wu L."/>
            <person name="Ma J."/>
        </authorList>
    </citation>
    <scope>NUCLEOTIDE SEQUENCE [LARGE SCALE GENOMIC DNA]</scope>
    <source>
        <strain evidence="4">JCM 17917</strain>
    </source>
</reference>
<evidence type="ECO:0000256" key="1">
    <source>
        <dbReference type="SAM" id="SignalP"/>
    </source>
</evidence>
<feature type="domain" description="Putative auto-transporter adhesin head GIN" evidence="2">
    <location>
        <begin position="52"/>
        <end position="234"/>
    </location>
</feature>
<keyword evidence="1" id="KW-0732">Signal</keyword>
<evidence type="ECO:0000313" key="4">
    <source>
        <dbReference type="Proteomes" id="UP001501844"/>
    </source>
</evidence>
<dbReference type="PROSITE" id="PS51257">
    <property type="entry name" value="PROKAR_LIPOPROTEIN"/>
    <property type="match status" value="1"/>
</dbReference>
<dbReference type="InterPro" id="IPR021255">
    <property type="entry name" value="DUF2807"/>
</dbReference>
<organism evidence="3 4">
    <name type="scientific">Nibribacter koreensis</name>
    <dbReference type="NCBI Taxonomy" id="1084519"/>
    <lineage>
        <taxon>Bacteria</taxon>
        <taxon>Pseudomonadati</taxon>
        <taxon>Bacteroidota</taxon>
        <taxon>Cytophagia</taxon>
        <taxon>Cytophagales</taxon>
        <taxon>Hymenobacteraceae</taxon>
        <taxon>Nibribacter</taxon>
    </lineage>
</organism>
<dbReference type="EMBL" id="BAABGX010000002">
    <property type="protein sequence ID" value="GAA4309963.1"/>
    <property type="molecule type" value="Genomic_DNA"/>
</dbReference>
<keyword evidence="4" id="KW-1185">Reference proteome</keyword>
<feature type="signal peptide" evidence="1">
    <location>
        <begin position="1"/>
        <end position="31"/>
    </location>
</feature>
<name>A0ABP8FSE6_9BACT</name>
<proteinExistence type="predicted"/>
<gene>
    <name evidence="3" type="ORF">GCM10023183_27490</name>
</gene>
<dbReference type="Pfam" id="PF10988">
    <property type="entry name" value="DUF2807"/>
    <property type="match status" value="1"/>
</dbReference>
<dbReference type="Gene3D" id="2.160.20.120">
    <property type="match status" value="1"/>
</dbReference>
<accession>A0ABP8FSE6</accession>
<protein>
    <submittedName>
        <fullName evidence="3">Head GIN domain-containing protein</fullName>
    </submittedName>
</protein>
<comment type="caution">
    <text evidence="3">The sequence shown here is derived from an EMBL/GenBank/DDBJ whole genome shotgun (WGS) entry which is preliminary data.</text>
</comment>
<evidence type="ECO:0000313" key="3">
    <source>
        <dbReference type="EMBL" id="GAA4309963.1"/>
    </source>
</evidence>
<sequence length="247" mass="25958">MFAFKNTTMKKNTAFLFLLLAFVGVTSCAQAQDNNAVEGNGTLKSETRAVEAFTGLTISGGYEVFITQGSKESLKLEGDANILPLIETKVSNGVLHIAAKNNVNIRKAKGLKLHITVQDLKTLNLSGGIKLSTTNPLKGTALKVDASGGMHLDMDLNLKELDVDLAGGSDITLRGTADKVTLDMSGATNLKATELKAQYLTLDASGAGNAEVFASKELKVDASGIMSVGYKGSPKVQHTGMGKVKPL</sequence>
<dbReference type="PANTHER" id="PTHR39200:SF1">
    <property type="entry name" value="AUTO-TRANSPORTER ADHESIN HEAD GIN DOMAIN-CONTAINING PROTEIN-RELATED"/>
    <property type="match status" value="1"/>
</dbReference>
<dbReference type="Proteomes" id="UP001501844">
    <property type="component" value="Unassembled WGS sequence"/>
</dbReference>